<dbReference type="PANTHER" id="PTHR38659:SF1">
    <property type="entry name" value="METAL DEPENDENT PHOSPHOHYDROLASE"/>
    <property type="match status" value="1"/>
</dbReference>
<protein>
    <recommendedName>
        <fullName evidence="1">HD domain-containing protein</fullName>
    </recommendedName>
</protein>
<dbReference type="Pfam" id="PF01966">
    <property type="entry name" value="HD"/>
    <property type="match status" value="1"/>
</dbReference>
<gene>
    <name evidence="2" type="ORF">CFX0092_A0585</name>
</gene>
<evidence type="ECO:0000313" key="2">
    <source>
        <dbReference type="EMBL" id="CUS02463.2"/>
    </source>
</evidence>
<dbReference type="PANTHER" id="PTHR38659">
    <property type="entry name" value="METAL-DEPENDENT PHOSPHOHYDROLASE"/>
    <property type="match status" value="1"/>
</dbReference>
<evidence type="ECO:0000259" key="1">
    <source>
        <dbReference type="Pfam" id="PF01966"/>
    </source>
</evidence>
<dbReference type="Gene3D" id="1.10.3210.10">
    <property type="entry name" value="Hypothetical protein af1432"/>
    <property type="match status" value="1"/>
</dbReference>
<keyword evidence="3" id="KW-1185">Reference proteome</keyword>
<dbReference type="NCBIfam" id="TIGR00277">
    <property type="entry name" value="HDIG"/>
    <property type="match status" value="1"/>
</dbReference>
<dbReference type="Proteomes" id="UP000215027">
    <property type="component" value="Chromosome I"/>
</dbReference>
<reference evidence="2" key="1">
    <citation type="submission" date="2016-01" db="EMBL/GenBank/DDBJ databases">
        <authorList>
            <person name="Mcilroy J.S."/>
            <person name="Karst M S."/>
            <person name="Albertsen M."/>
        </authorList>
    </citation>
    <scope>NUCLEOTIDE SEQUENCE</scope>
    <source>
        <strain evidence="2">Cfx-K</strain>
    </source>
</reference>
<dbReference type="InterPro" id="IPR006674">
    <property type="entry name" value="HD_domain"/>
</dbReference>
<dbReference type="SUPFAM" id="SSF109604">
    <property type="entry name" value="HD-domain/PDEase-like"/>
    <property type="match status" value="1"/>
</dbReference>
<proteinExistence type="predicted"/>
<name>A0A170PEA7_9CHLR</name>
<sequence>MSHAATGQPKTRDDAWEMVCRHVQERGLRRHMLAVSTAMADYARRLGQDEAYWATVGLLHDFDWEIHPDLDRHPIAGAALLRAEGWDEETIRVILSHYTEGTGVERTKPIDFALLACDEITGLVIAATLVKSSRNIADVSVDTIRKKWKDKRFAAGVDRDDVIAYTADFSRECFGGGLELWTHIAHVLQAMQANAAELELDGRLSA</sequence>
<feature type="domain" description="HD" evidence="1">
    <location>
        <begin position="30"/>
        <end position="101"/>
    </location>
</feature>
<dbReference type="RefSeq" id="WP_197699859.1">
    <property type="nucleotide sequence ID" value="NZ_LN890655.1"/>
</dbReference>
<organism evidence="2 3">
    <name type="scientific">Candidatus Promineifilum breve</name>
    <dbReference type="NCBI Taxonomy" id="1806508"/>
    <lineage>
        <taxon>Bacteria</taxon>
        <taxon>Bacillati</taxon>
        <taxon>Chloroflexota</taxon>
        <taxon>Ardenticatenia</taxon>
        <taxon>Candidatus Promineifilales</taxon>
        <taxon>Candidatus Promineifilaceae</taxon>
        <taxon>Candidatus Promineifilum</taxon>
    </lineage>
</organism>
<dbReference type="EMBL" id="LN890655">
    <property type="protein sequence ID" value="CUS02463.2"/>
    <property type="molecule type" value="Genomic_DNA"/>
</dbReference>
<dbReference type="InterPro" id="IPR006675">
    <property type="entry name" value="HDIG_dom"/>
</dbReference>
<evidence type="ECO:0000313" key="3">
    <source>
        <dbReference type="Proteomes" id="UP000215027"/>
    </source>
</evidence>
<dbReference type="AlphaFoldDB" id="A0A170PEA7"/>
<dbReference type="KEGG" id="pbf:CFX0092_A0585"/>
<accession>A0A170PEA7</accession>